<evidence type="ECO:0000313" key="3">
    <source>
        <dbReference type="EMBL" id="MDT0433608.1"/>
    </source>
</evidence>
<keyword evidence="1" id="KW-0560">Oxidoreductase</keyword>
<evidence type="ECO:0000259" key="2">
    <source>
        <dbReference type="Pfam" id="PF00296"/>
    </source>
</evidence>
<evidence type="ECO:0000256" key="1">
    <source>
        <dbReference type="ARBA" id="ARBA00023002"/>
    </source>
</evidence>
<feature type="domain" description="Luciferase-like" evidence="2">
    <location>
        <begin position="19"/>
        <end position="293"/>
    </location>
</feature>
<dbReference type="Gene3D" id="3.20.20.30">
    <property type="entry name" value="Luciferase-like domain"/>
    <property type="match status" value="1"/>
</dbReference>
<dbReference type="GO" id="GO:0016491">
    <property type="term" value="F:oxidoreductase activity"/>
    <property type="evidence" value="ECO:0007669"/>
    <property type="project" value="UniProtKB-KW"/>
</dbReference>
<dbReference type="Proteomes" id="UP001183535">
    <property type="component" value="Unassembled WGS sequence"/>
</dbReference>
<evidence type="ECO:0000313" key="4">
    <source>
        <dbReference type="Proteomes" id="UP001183535"/>
    </source>
</evidence>
<dbReference type="InterPro" id="IPR036661">
    <property type="entry name" value="Luciferase-like_sf"/>
</dbReference>
<dbReference type="PANTHER" id="PTHR43244">
    <property type="match status" value="1"/>
</dbReference>
<sequence length="327" mass="34253">MPLPPRAAPAVMIPLQPESPDDVLPFAEFAVRRRARRLWMGQSLRCDAAQIFAHLAGGGLRVAVGTGVSLMALRTPYDAALQARSLALVTGRPVVAGYGTATPAFVASLHGEPWASARTAAGEFLAAMRALLDGGEADGRGTYHRVRAALPPTGPHAVVEVGAGVLRPAMARTAAASADVAVSWLTPPDYVRDVLVPALTAGADLRTPRVATVVHVAVDRPGRDPARIADSVVAAHLGAGHYVDMLRRAGVPLRAADDPLVKAKQLVESGVFVFGDPPHIARELARYTAAGVDEIVLNTGGVLFTHGERESLADLEDVFTAVEELHG</sequence>
<dbReference type="EMBL" id="JAVRES010000001">
    <property type="protein sequence ID" value="MDT0433608.1"/>
    <property type="molecule type" value="Genomic_DNA"/>
</dbReference>
<dbReference type="SUPFAM" id="SSF51679">
    <property type="entry name" value="Bacterial luciferase-like"/>
    <property type="match status" value="1"/>
</dbReference>
<dbReference type="PANTHER" id="PTHR43244:SF1">
    <property type="entry name" value="5,10-METHYLENETETRAHYDROMETHANOPTERIN REDUCTASE"/>
    <property type="match status" value="1"/>
</dbReference>
<gene>
    <name evidence="3" type="ORF">RM877_02825</name>
</gene>
<dbReference type="AlphaFoldDB" id="A0ABD5EH41"/>
<name>A0ABD5EH41_9ACTN</name>
<dbReference type="RefSeq" id="WP_305134401.1">
    <property type="nucleotide sequence ID" value="NZ_JAVRES010000001.1"/>
</dbReference>
<dbReference type="Pfam" id="PF00296">
    <property type="entry name" value="Bac_luciferase"/>
    <property type="match status" value="1"/>
</dbReference>
<protein>
    <submittedName>
        <fullName evidence="3">LLM class flavin-dependent oxidoreductase</fullName>
    </submittedName>
</protein>
<accession>A0ABD5EH41</accession>
<comment type="caution">
    <text evidence="3">The sequence shown here is derived from an EMBL/GenBank/DDBJ whole genome shotgun (WGS) entry which is preliminary data.</text>
</comment>
<proteinExistence type="predicted"/>
<keyword evidence="4" id="KW-1185">Reference proteome</keyword>
<organism evidence="3 4">
    <name type="scientific">Streptomyces doudnae</name>
    <dbReference type="NCBI Taxonomy" id="3075536"/>
    <lineage>
        <taxon>Bacteria</taxon>
        <taxon>Bacillati</taxon>
        <taxon>Actinomycetota</taxon>
        <taxon>Actinomycetes</taxon>
        <taxon>Kitasatosporales</taxon>
        <taxon>Streptomycetaceae</taxon>
        <taxon>Streptomyces</taxon>
    </lineage>
</organism>
<dbReference type="InterPro" id="IPR050564">
    <property type="entry name" value="F420-G6PD/mer"/>
</dbReference>
<dbReference type="InterPro" id="IPR011251">
    <property type="entry name" value="Luciferase-like_dom"/>
</dbReference>
<reference evidence="4" key="1">
    <citation type="submission" date="2023-07" db="EMBL/GenBank/DDBJ databases">
        <title>30 novel species of actinomycetes from the DSMZ collection.</title>
        <authorList>
            <person name="Nouioui I."/>
        </authorList>
    </citation>
    <scope>NUCLEOTIDE SEQUENCE [LARGE SCALE GENOMIC DNA]</scope>
    <source>
        <strain evidence="4">DSM 41981</strain>
    </source>
</reference>